<dbReference type="EMBL" id="SKBM01000011">
    <property type="protein sequence ID" value="TCZ61126.1"/>
    <property type="molecule type" value="Genomic_DNA"/>
</dbReference>
<accession>A0A4R4DIP0</accession>
<evidence type="ECO:0000256" key="2">
    <source>
        <dbReference type="SAM" id="MobiDB-lite"/>
    </source>
</evidence>
<dbReference type="OrthoDB" id="8277605at2"/>
<feature type="domain" description="Transglycosylase SLT" evidence="3">
    <location>
        <begin position="21"/>
        <end position="137"/>
    </location>
</feature>
<evidence type="ECO:0000256" key="1">
    <source>
        <dbReference type="ARBA" id="ARBA00009387"/>
    </source>
</evidence>
<dbReference type="AlphaFoldDB" id="A0A4R4DIP0"/>
<protein>
    <recommendedName>
        <fullName evidence="3">Transglycosylase SLT domain-containing protein</fullName>
    </recommendedName>
</protein>
<sequence length="222" mass="22585">MTGVLEAAAILGHLAACAARYPEAREAPPERVLAVAQVESGGRATAIGDNTARRAHFPATTGEAVTLAQRLIAAGHDIDAGAMQVTRRNWSAYGLTVETVFDPAANICAGARILGEAYLVERRAACRYNTGRPDCRSSTGSNGYPERVGRAASTASLAVAVAVPSAAAAPGPCGPRPPSWDGWAVAAHQTCERRPVAPGLHPLGGPGAPAVAALGSPVPETP</sequence>
<evidence type="ECO:0000313" key="5">
    <source>
        <dbReference type="Proteomes" id="UP000295023"/>
    </source>
</evidence>
<comment type="caution">
    <text evidence="4">The sequence shown here is derived from an EMBL/GenBank/DDBJ whole genome shotgun (WGS) entry which is preliminary data.</text>
</comment>
<dbReference type="RefSeq" id="WP_132289836.1">
    <property type="nucleotide sequence ID" value="NZ_SKBM01000011.1"/>
</dbReference>
<comment type="similarity">
    <text evidence="1">Belongs to the virb1 family.</text>
</comment>
<dbReference type="InterPro" id="IPR008258">
    <property type="entry name" value="Transglycosylase_SLT_dom_1"/>
</dbReference>
<evidence type="ECO:0000313" key="4">
    <source>
        <dbReference type="EMBL" id="TCZ61126.1"/>
    </source>
</evidence>
<gene>
    <name evidence="4" type="ORF">EXY23_13435</name>
</gene>
<keyword evidence="5" id="KW-1185">Reference proteome</keyword>
<dbReference type="Proteomes" id="UP000295023">
    <property type="component" value="Unassembled WGS sequence"/>
</dbReference>
<dbReference type="Gene3D" id="1.10.530.10">
    <property type="match status" value="1"/>
</dbReference>
<dbReference type="Pfam" id="PF01464">
    <property type="entry name" value="SLT"/>
    <property type="match status" value="1"/>
</dbReference>
<feature type="region of interest" description="Disordered" evidence="2">
    <location>
        <begin position="196"/>
        <end position="222"/>
    </location>
</feature>
<proteinExistence type="inferred from homology"/>
<reference evidence="4 5" key="1">
    <citation type="submission" date="2019-03" db="EMBL/GenBank/DDBJ databases">
        <title>Paracraurococcus aquatilis NE82 genome sequence.</title>
        <authorList>
            <person name="Zhao Y."/>
            <person name="Du Z."/>
        </authorList>
    </citation>
    <scope>NUCLEOTIDE SEQUENCE [LARGE SCALE GENOMIC DNA]</scope>
    <source>
        <strain evidence="4 5">NE82</strain>
    </source>
</reference>
<feature type="compositionally biased region" description="Low complexity" evidence="2">
    <location>
        <begin position="208"/>
        <end position="222"/>
    </location>
</feature>
<name>A0A4R4DIP0_9PROT</name>
<dbReference type="SUPFAM" id="SSF53955">
    <property type="entry name" value="Lysozyme-like"/>
    <property type="match status" value="1"/>
</dbReference>
<dbReference type="InterPro" id="IPR023346">
    <property type="entry name" value="Lysozyme-like_dom_sf"/>
</dbReference>
<organism evidence="4 5">
    <name type="scientific">Roseicella aquatilis</name>
    <dbReference type="NCBI Taxonomy" id="2527868"/>
    <lineage>
        <taxon>Bacteria</taxon>
        <taxon>Pseudomonadati</taxon>
        <taxon>Pseudomonadota</taxon>
        <taxon>Alphaproteobacteria</taxon>
        <taxon>Acetobacterales</taxon>
        <taxon>Roseomonadaceae</taxon>
        <taxon>Roseicella</taxon>
    </lineage>
</organism>
<evidence type="ECO:0000259" key="3">
    <source>
        <dbReference type="Pfam" id="PF01464"/>
    </source>
</evidence>